<feature type="domain" description="Pirin C-terminal" evidence="6">
    <location>
        <begin position="185"/>
        <end position="274"/>
    </location>
</feature>
<dbReference type="PANTHER" id="PTHR13903:SF8">
    <property type="entry name" value="PIRIN"/>
    <property type="match status" value="1"/>
</dbReference>
<dbReference type="Pfam" id="PF05726">
    <property type="entry name" value="Pirin_C"/>
    <property type="match status" value="1"/>
</dbReference>
<proteinExistence type="inferred from homology"/>
<dbReference type="RefSeq" id="WP_187596890.1">
    <property type="nucleotide sequence ID" value="NZ_CP060714.1"/>
</dbReference>
<dbReference type="InterPro" id="IPR011051">
    <property type="entry name" value="RmlC_Cupin_sf"/>
</dbReference>
<evidence type="ECO:0000256" key="2">
    <source>
        <dbReference type="PIRSR" id="PIRSR006232-1"/>
    </source>
</evidence>
<feature type="domain" description="Pirin N-terminal" evidence="5">
    <location>
        <begin position="25"/>
        <end position="121"/>
    </location>
</feature>
<comment type="similarity">
    <text evidence="1 3">Belongs to the pirin family.</text>
</comment>
<dbReference type="GO" id="GO:0046872">
    <property type="term" value="F:metal ion binding"/>
    <property type="evidence" value="ECO:0007669"/>
    <property type="project" value="UniProtKB-KW"/>
</dbReference>
<dbReference type="KEGG" id="drg:H9K76_19175"/>
<dbReference type="Proteomes" id="UP000515811">
    <property type="component" value="Chromosome"/>
</dbReference>
<evidence type="ECO:0000259" key="6">
    <source>
        <dbReference type="Pfam" id="PF05726"/>
    </source>
</evidence>
<dbReference type="Pfam" id="PF02678">
    <property type="entry name" value="Pirin"/>
    <property type="match status" value="1"/>
</dbReference>
<keyword evidence="2" id="KW-0479">Metal-binding</keyword>
<evidence type="ECO:0000259" key="5">
    <source>
        <dbReference type="Pfam" id="PF02678"/>
    </source>
</evidence>
<feature type="binding site" evidence="2">
    <location>
        <position position="60"/>
    </location>
    <ligand>
        <name>Fe cation</name>
        <dbReference type="ChEBI" id="CHEBI:24875"/>
    </ligand>
</feature>
<keyword evidence="8" id="KW-1185">Reference proteome</keyword>
<name>A0A7G9RLZ9_9BURK</name>
<dbReference type="PIRSF" id="PIRSF006232">
    <property type="entry name" value="Pirin"/>
    <property type="match status" value="1"/>
</dbReference>
<comment type="cofactor">
    <cofactor evidence="2">
        <name>Fe cation</name>
        <dbReference type="ChEBI" id="CHEBI:24875"/>
    </cofactor>
    <text evidence="2">Binds 1 Fe cation per subunit.</text>
</comment>
<sequence length="312" mass="34188">MSTTQDLQPQHLPTRIADVGGIPIHRAIPQRTLRKVGAWCFLDHAGPADPQPPGMQVGPHPHIGLQTFTWMIRGEVLHRDSLGSEQIIRPGQVNLMTAGRGIAHSEESQEPWHIHATQLWIALPESHRHGEPRFQHYPDLPQTRVGDFTATVLAGEALGLLSPAEVHTPLMGVDLHAEQIEEGRRAQASMPLRKDFEHAVLMLSGEVQVDGQPLPEGELLYLPVGTESIALDCAQGSRLIVIGGEPMEEAIIIWWNFVARTTEEVSEAREQWEAHLRDGGGSSTSRFGKPVASPLPSTHAPSLDGVQLRASK</sequence>
<dbReference type="AlphaFoldDB" id="A0A7G9RLZ9"/>
<evidence type="ECO:0000313" key="8">
    <source>
        <dbReference type="Proteomes" id="UP000515811"/>
    </source>
</evidence>
<evidence type="ECO:0000256" key="3">
    <source>
        <dbReference type="RuleBase" id="RU003457"/>
    </source>
</evidence>
<dbReference type="InterPro" id="IPR014710">
    <property type="entry name" value="RmlC-like_jellyroll"/>
</dbReference>
<keyword evidence="2" id="KW-0408">Iron</keyword>
<dbReference type="InterPro" id="IPR012093">
    <property type="entry name" value="Pirin"/>
</dbReference>
<gene>
    <name evidence="7" type="ORF">H9K76_19175</name>
</gene>
<feature type="binding site" evidence="2">
    <location>
        <position position="104"/>
    </location>
    <ligand>
        <name>Fe cation</name>
        <dbReference type="ChEBI" id="CHEBI:24875"/>
    </ligand>
</feature>
<feature type="region of interest" description="Disordered" evidence="4">
    <location>
        <begin position="274"/>
        <end position="312"/>
    </location>
</feature>
<feature type="binding site" evidence="2">
    <location>
        <position position="106"/>
    </location>
    <ligand>
        <name>Fe cation</name>
        <dbReference type="ChEBI" id="CHEBI:24875"/>
    </ligand>
</feature>
<dbReference type="EMBL" id="CP060714">
    <property type="protein sequence ID" value="QNN56624.1"/>
    <property type="molecule type" value="Genomic_DNA"/>
</dbReference>
<reference evidence="7 8" key="1">
    <citation type="submission" date="2020-08" db="EMBL/GenBank/DDBJ databases">
        <title>Genome sequence of Diaphorobacter ruginosibacter DSM 27467T.</title>
        <authorList>
            <person name="Hyun D.-W."/>
            <person name="Bae J.-W."/>
        </authorList>
    </citation>
    <scope>NUCLEOTIDE SEQUENCE [LARGE SCALE GENOMIC DNA]</scope>
    <source>
        <strain evidence="7 8">DSM 27467</strain>
    </source>
</reference>
<dbReference type="CDD" id="cd02909">
    <property type="entry name" value="cupin_pirin_N"/>
    <property type="match status" value="1"/>
</dbReference>
<dbReference type="InterPro" id="IPR008778">
    <property type="entry name" value="Pirin_C_dom"/>
</dbReference>
<dbReference type="InterPro" id="IPR003829">
    <property type="entry name" value="Pirin_N_dom"/>
</dbReference>
<evidence type="ECO:0000313" key="7">
    <source>
        <dbReference type="EMBL" id="QNN56624.1"/>
    </source>
</evidence>
<evidence type="ECO:0000256" key="1">
    <source>
        <dbReference type="ARBA" id="ARBA00008416"/>
    </source>
</evidence>
<dbReference type="SUPFAM" id="SSF51182">
    <property type="entry name" value="RmlC-like cupins"/>
    <property type="match status" value="1"/>
</dbReference>
<evidence type="ECO:0000256" key="4">
    <source>
        <dbReference type="SAM" id="MobiDB-lite"/>
    </source>
</evidence>
<protein>
    <submittedName>
        <fullName evidence="7">Pirin family protein</fullName>
    </submittedName>
</protein>
<dbReference type="PANTHER" id="PTHR13903">
    <property type="entry name" value="PIRIN-RELATED"/>
    <property type="match status" value="1"/>
</dbReference>
<feature type="binding site" evidence="2">
    <location>
        <position position="62"/>
    </location>
    <ligand>
        <name>Fe cation</name>
        <dbReference type="ChEBI" id="CHEBI:24875"/>
    </ligand>
</feature>
<accession>A0A7G9RLZ9</accession>
<organism evidence="7 8">
    <name type="scientific">Diaphorobacter ruginosibacter</name>
    <dbReference type="NCBI Taxonomy" id="1715720"/>
    <lineage>
        <taxon>Bacteria</taxon>
        <taxon>Pseudomonadati</taxon>
        <taxon>Pseudomonadota</taxon>
        <taxon>Betaproteobacteria</taxon>
        <taxon>Burkholderiales</taxon>
        <taxon>Comamonadaceae</taxon>
        <taxon>Diaphorobacter</taxon>
    </lineage>
</organism>
<dbReference type="Gene3D" id="2.60.120.10">
    <property type="entry name" value="Jelly Rolls"/>
    <property type="match status" value="2"/>
</dbReference>